<evidence type="ECO:0000256" key="2">
    <source>
        <dbReference type="ARBA" id="ARBA00009810"/>
    </source>
</evidence>
<evidence type="ECO:0000256" key="13">
    <source>
        <dbReference type="RuleBase" id="RU003357"/>
    </source>
</evidence>
<dbReference type="GO" id="GO:0044718">
    <property type="term" value="P:siderophore transmembrane transport"/>
    <property type="evidence" value="ECO:0007669"/>
    <property type="project" value="TreeGrafter"/>
</dbReference>
<keyword evidence="9 17" id="KW-0675">Receptor</keyword>
<proteinExistence type="inferred from homology"/>
<dbReference type="Pfam" id="PF00593">
    <property type="entry name" value="TonB_dep_Rec_b-barrel"/>
    <property type="match status" value="1"/>
</dbReference>
<feature type="domain" description="TonB-dependent receptor-like beta-barrel" evidence="15">
    <location>
        <begin position="241"/>
        <end position="661"/>
    </location>
</feature>
<evidence type="ECO:0000313" key="18">
    <source>
        <dbReference type="Proteomes" id="UP000196880"/>
    </source>
</evidence>
<evidence type="ECO:0000256" key="7">
    <source>
        <dbReference type="ARBA" id="ARBA00023077"/>
    </source>
</evidence>
<dbReference type="PROSITE" id="PS52016">
    <property type="entry name" value="TONB_DEPENDENT_REC_3"/>
    <property type="match status" value="1"/>
</dbReference>
<dbReference type="Gene3D" id="2.40.170.20">
    <property type="entry name" value="TonB-dependent receptor, beta-barrel domain"/>
    <property type="match status" value="1"/>
</dbReference>
<sequence length="694" mass="74432">MNHKHSLYVCKTILSVSIYGMIFSSAKAQTPNLEITATGSQEATQSILTPTKVLQGDELLNKLGTTLGATLANELGVSATGYGAGSSRPVIRGLEGSRVQILQNGLSVGDVSNISQDHAVGNNMQNAHQVEILRGAAALLYGSGSSGGLVNVVNDRILTNLPDRATGAINTSYETVNNGRAGSLEVDGAIGSVAVHVDTAINNANNYRIPGSSTQSQGEPVGGWTVPEGGNGGNNYTGKLPNTFSNQNNLGVGVSYIGQNGYTGVSVERLNNNYGIPTPEGGSINQSQNRYDLQHQTRDPFAGFSSFKFSAANSNYNHTEFTNTGEAASLWKNIANEARFELAHNPIAGWKGTFGAQVSTASLNATEVGTGSYAIVPPTKTNSNALFWIEEGKWNSLQGNLGLRYNNVAQKPNLGTELETQVMNTGADTPSITLQNRTFNLMSYSAGGLWNFMQGHGVGVAYTVSQRAPSAQELYSYGAHESTATFDIGNPNLNKETSHNLEFNIQRTSGLLRGKASVYANRFNNYIYGYYTGQSVPDVENFSVVVAQQAAATIKGIEGELTYNWREPGLGGRVFGDASQGSFDAGGNLPLQPAPRLGAEIAHQRNGWLTNATYIYSYQQNRLASWEQGPAPSYNLLNAGISYTEKIQQVNWTVYLNMKNLLNEQIRYATTPMAVRLYAPQPGRSFMVGLRGTF</sequence>
<evidence type="ECO:0000259" key="15">
    <source>
        <dbReference type="Pfam" id="PF00593"/>
    </source>
</evidence>
<dbReference type="InterPro" id="IPR012910">
    <property type="entry name" value="Plug_dom"/>
</dbReference>
<dbReference type="PANTHER" id="PTHR30069">
    <property type="entry name" value="TONB-DEPENDENT OUTER MEMBRANE RECEPTOR"/>
    <property type="match status" value="1"/>
</dbReference>
<dbReference type="SUPFAM" id="SSF56935">
    <property type="entry name" value="Porins"/>
    <property type="match status" value="1"/>
</dbReference>
<dbReference type="InterPro" id="IPR036942">
    <property type="entry name" value="Beta-barrel_TonB_sf"/>
</dbReference>
<comment type="caution">
    <text evidence="17">The sequence shown here is derived from an EMBL/GenBank/DDBJ whole genome shotgun (WGS) entry which is preliminary data.</text>
</comment>
<name>A0A210RXU9_9BURK</name>
<dbReference type="RefSeq" id="WP_087910030.1">
    <property type="nucleotide sequence ID" value="NZ_NAIA01000003.1"/>
</dbReference>
<comment type="subcellular location">
    <subcellularLocation>
        <location evidence="1 11">Cell outer membrane</location>
        <topology evidence="1 11">Multi-pass membrane protein</topology>
    </subcellularLocation>
</comment>
<evidence type="ECO:0000256" key="5">
    <source>
        <dbReference type="ARBA" id="ARBA00022692"/>
    </source>
</evidence>
<evidence type="ECO:0000256" key="4">
    <source>
        <dbReference type="ARBA" id="ARBA00022452"/>
    </source>
</evidence>
<dbReference type="InterPro" id="IPR000531">
    <property type="entry name" value="Beta-barrel_TonB"/>
</dbReference>
<dbReference type="Proteomes" id="UP000196880">
    <property type="component" value="Unassembled WGS sequence"/>
</dbReference>
<keyword evidence="6 14" id="KW-0732">Signal</keyword>
<dbReference type="AlphaFoldDB" id="A0A210RXU9"/>
<dbReference type="InterPro" id="IPR039426">
    <property type="entry name" value="TonB-dep_rcpt-like"/>
</dbReference>
<evidence type="ECO:0000256" key="6">
    <source>
        <dbReference type="ARBA" id="ARBA00022729"/>
    </source>
</evidence>
<evidence type="ECO:0000313" key="17">
    <source>
        <dbReference type="EMBL" id="OWF65794.1"/>
    </source>
</evidence>
<dbReference type="EMBL" id="NAIA01000003">
    <property type="protein sequence ID" value="OWF65794.1"/>
    <property type="molecule type" value="Genomic_DNA"/>
</dbReference>
<dbReference type="OrthoDB" id="9795928at2"/>
<feature type="short sequence motif" description="TonB C-terminal box" evidence="12">
    <location>
        <begin position="677"/>
        <end position="694"/>
    </location>
</feature>
<evidence type="ECO:0000256" key="10">
    <source>
        <dbReference type="ARBA" id="ARBA00023237"/>
    </source>
</evidence>
<keyword evidence="18" id="KW-1185">Reference proteome</keyword>
<keyword evidence="5 11" id="KW-0812">Transmembrane</keyword>
<evidence type="ECO:0000256" key="11">
    <source>
        <dbReference type="PROSITE-ProRule" id="PRU01360"/>
    </source>
</evidence>
<dbReference type="InterPro" id="IPR010917">
    <property type="entry name" value="TonB_rcpt_CS"/>
</dbReference>
<dbReference type="Gene3D" id="2.170.130.10">
    <property type="entry name" value="TonB-dependent receptor, plug domain"/>
    <property type="match status" value="1"/>
</dbReference>
<dbReference type="InterPro" id="IPR037066">
    <property type="entry name" value="Plug_dom_sf"/>
</dbReference>
<evidence type="ECO:0000256" key="12">
    <source>
        <dbReference type="PROSITE-ProRule" id="PRU10144"/>
    </source>
</evidence>
<gene>
    <name evidence="17" type="ORF">B6A14_08495</name>
</gene>
<keyword evidence="8 11" id="KW-0472">Membrane</keyword>
<dbReference type="GO" id="GO:0015344">
    <property type="term" value="F:siderophore uptake transmembrane transporter activity"/>
    <property type="evidence" value="ECO:0007669"/>
    <property type="project" value="TreeGrafter"/>
</dbReference>
<protein>
    <submittedName>
        <fullName evidence="17">TonB-dependent receptor</fullName>
    </submittedName>
</protein>
<evidence type="ECO:0000256" key="9">
    <source>
        <dbReference type="ARBA" id="ARBA00023170"/>
    </source>
</evidence>
<comment type="similarity">
    <text evidence="2 11 13">Belongs to the TonB-dependent receptor family.</text>
</comment>
<keyword evidence="7 13" id="KW-0798">TonB box</keyword>
<dbReference type="Pfam" id="PF07715">
    <property type="entry name" value="Plug"/>
    <property type="match status" value="1"/>
</dbReference>
<organism evidence="17 18">
    <name type="scientific">Polynucleobacter hirudinilacicola</name>
    <dbReference type="NCBI Taxonomy" id="1743166"/>
    <lineage>
        <taxon>Bacteria</taxon>
        <taxon>Pseudomonadati</taxon>
        <taxon>Pseudomonadota</taxon>
        <taxon>Betaproteobacteria</taxon>
        <taxon>Burkholderiales</taxon>
        <taxon>Burkholderiaceae</taxon>
        <taxon>Polynucleobacter</taxon>
    </lineage>
</organism>
<evidence type="ECO:0000259" key="16">
    <source>
        <dbReference type="Pfam" id="PF07715"/>
    </source>
</evidence>
<reference evidence="17 18" key="1">
    <citation type="submission" date="2017-03" db="EMBL/GenBank/DDBJ databases">
        <title>New species Polynucleobacter sp. MWH-EgelM1-30-B4.</title>
        <authorList>
            <person name="Hahn M.W."/>
        </authorList>
    </citation>
    <scope>NUCLEOTIDE SEQUENCE [LARGE SCALE GENOMIC DNA]</scope>
    <source>
        <strain evidence="17 18">MWH-EgelM1-30-B4</strain>
    </source>
</reference>
<keyword evidence="3 11" id="KW-0813">Transport</keyword>
<dbReference type="PROSITE" id="PS01156">
    <property type="entry name" value="TONB_DEPENDENT_REC_2"/>
    <property type="match status" value="1"/>
</dbReference>
<evidence type="ECO:0000256" key="14">
    <source>
        <dbReference type="SAM" id="SignalP"/>
    </source>
</evidence>
<evidence type="ECO:0000256" key="3">
    <source>
        <dbReference type="ARBA" id="ARBA00022448"/>
    </source>
</evidence>
<keyword evidence="10 11" id="KW-0998">Cell outer membrane</keyword>
<keyword evidence="4 11" id="KW-1134">Transmembrane beta strand</keyword>
<dbReference type="GO" id="GO:0009279">
    <property type="term" value="C:cell outer membrane"/>
    <property type="evidence" value="ECO:0007669"/>
    <property type="project" value="UniProtKB-SubCell"/>
</dbReference>
<feature type="signal peptide" evidence="14">
    <location>
        <begin position="1"/>
        <end position="28"/>
    </location>
</feature>
<feature type="chain" id="PRO_5012555497" evidence="14">
    <location>
        <begin position="29"/>
        <end position="694"/>
    </location>
</feature>
<evidence type="ECO:0000256" key="1">
    <source>
        <dbReference type="ARBA" id="ARBA00004571"/>
    </source>
</evidence>
<dbReference type="PANTHER" id="PTHR30069:SF40">
    <property type="entry name" value="TONB-DEPENDENT RECEPTOR NMB0964-RELATED"/>
    <property type="match status" value="1"/>
</dbReference>
<accession>A0A210RXU9</accession>
<feature type="domain" description="TonB-dependent receptor plug" evidence="16">
    <location>
        <begin position="46"/>
        <end position="148"/>
    </location>
</feature>
<evidence type="ECO:0000256" key="8">
    <source>
        <dbReference type="ARBA" id="ARBA00023136"/>
    </source>
</evidence>